<dbReference type="SMART" id="SM00463">
    <property type="entry name" value="SMR"/>
    <property type="match status" value="1"/>
</dbReference>
<dbReference type="Proteomes" id="UP000774326">
    <property type="component" value="Unassembled WGS sequence"/>
</dbReference>
<feature type="region of interest" description="Disordered" evidence="1">
    <location>
        <begin position="1"/>
        <end position="58"/>
    </location>
</feature>
<reference evidence="3" key="2">
    <citation type="submission" date="2021-01" db="EMBL/GenBank/DDBJ databases">
        <authorList>
            <person name="Schikora-Tamarit M.A."/>
        </authorList>
    </citation>
    <scope>NUCLEOTIDE SEQUENCE</scope>
    <source>
        <strain evidence="3">CBS2887</strain>
    </source>
</reference>
<feature type="compositionally biased region" description="Acidic residues" evidence="1">
    <location>
        <begin position="22"/>
        <end position="41"/>
    </location>
</feature>
<protein>
    <recommendedName>
        <fullName evidence="2">Smr domain-containing protein</fullName>
    </recommendedName>
</protein>
<dbReference type="InterPro" id="IPR052772">
    <property type="entry name" value="Endo/PolyKinase_Domain-Protein"/>
</dbReference>
<evidence type="ECO:0000259" key="2">
    <source>
        <dbReference type="SMART" id="SM00463"/>
    </source>
</evidence>
<dbReference type="InterPro" id="IPR002625">
    <property type="entry name" value="Smr_dom"/>
</dbReference>
<dbReference type="InterPro" id="IPR036063">
    <property type="entry name" value="Smr_dom_sf"/>
</dbReference>
<dbReference type="EMBL" id="JAEUBG010004184">
    <property type="protein sequence ID" value="KAH3681886.1"/>
    <property type="molecule type" value="Genomic_DNA"/>
</dbReference>
<comment type="caution">
    <text evidence="3">The sequence shown here is derived from an EMBL/GenBank/DDBJ whole genome shotgun (WGS) entry which is preliminary data.</text>
</comment>
<dbReference type="PANTHER" id="PTHR46535:SF1">
    <property type="entry name" value="NEDD4-BINDING PROTEIN 2"/>
    <property type="match status" value="1"/>
</dbReference>
<feature type="region of interest" description="Disordered" evidence="1">
    <location>
        <begin position="288"/>
        <end position="317"/>
    </location>
</feature>
<feature type="domain" description="Smr" evidence="2">
    <location>
        <begin position="376"/>
        <end position="469"/>
    </location>
</feature>
<dbReference type="GO" id="GO:0004519">
    <property type="term" value="F:endonuclease activity"/>
    <property type="evidence" value="ECO:0007669"/>
    <property type="project" value="TreeGrafter"/>
</dbReference>
<evidence type="ECO:0000313" key="3">
    <source>
        <dbReference type="EMBL" id="KAH3681886.1"/>
    </source>
</evidence>
<name>A0A9P8TK76_WICPI</name>
<reference evidence="3" key="1">
    <citation type="journal article" date="2021" name="Open Biol.">
        <title>Shared evolutionary footprints suggest mitochondrial oxidative damage underlies multiple complex I losses in fungi.</title>
        <authorList>
            <person name="Schikora-Tamarit M.A."/>
            <person name="Marcet-Houben M."/>
            <person name="Nosek J."/>
            <person name="Gabaldon T."/>
        </authorList>
    </citation>
    <scope>NUCLEOTIDE SEQUENCE</scope>
    <source>
        <strain evidence="3">CBS2887</strain>
    </source>
</reference>
<feature type="non-terminal residue" evidence="3">
    <location>
        <position position="590"/>
    </location>
</feature>
<sequence length="590" mass="66477">EDLERTTDLLLNYGELSKFNEEEHEQSEQEEEEGESNDDDWQVAGPRRTERSDQSDVDMNAFAREQEALLNQRQQERLQHLQFEEEERARQAEEEKAYLAQAQEASNHSLQDTEWDDHSENIRTIADLTALTPEEIEPFYYRNNYDINSTLVDIVQDFNANLESNLKSLKEKFISELPRNSKSKIPAGGRVQSLPNFSMTLKEKEIVQKRLKEASGKLAYQYDDDGEDAKQLRILLVTNPHLSGIYWEFYIKLLKFFAGAYYKAMTFGLYLVEHDGISKTLDASWKTNSGSTAPGSSSGVSNATSLRQKKNGYKDNKSPFVSSSDLFKAPAIIKSEVTAASSAKLVEALSNRTLEKGLDDDQIELQRGQLSQVSASGKIDLHRFIVPNAKITTQKVLKDWWAEEVRLREHHGILKAGHNAKYIEPLDIITGRGLHTEGVSKVKNAIGLLLKKENYAFEELVGRFRVHGVLKTILTLFKNKTMFPSSFNSVRNPCTSSLSCTSGVLSVILYSSSLISKVMEYCFSGTAESIFVSVILRISKAIDSILIPNSRSYSSTSGRFWSFCWSFSSLACINSARRDCSLSSNSSCCL</sequence>
<gene>
    <name evidence="3" type="ORF">WICPIJ_007192</name>
</gene>
<evidence type="ECO:0000313" key="4">
    <source>
        <dbReference type="Proteomes" id="UP000774326"/>
    </source>
</evidence>
<dbReference type="Gene3D" id="3.30.1370.110">
    <property type="match status" value="1"/>
</dbReference>
<dbReference type="SUPFAM" id="SSF160443">
    <property type="entry name" value="SMR domain-like"/>
    <property type="match status" value="1"/>
</dbReference>
<proteinExistence type="predicted"/>
<accession>A0A9P8TK76</accession>
<feature type="compositionally biased region" description="Polar residues" evidence="1">
    <location>
        <begin position="288"/>
        <end position="306"/>
    </location>
</feature>
<keyword evidence="4" id="KW-1185">Reference proteome</keyword>
<evidence type="ECO:0000256" key="1">
    <source>
        <dbReference type="SAM" id="MobiDB-lite"/>
    </source>
</evidence>
<dbReference type="OrthoDB" id="4080456at2759"/>
<dbReference type="PANTHER" id="PTHR46535">
    <property type="entry name" value="NEDD4-BINDING PROTEIN 2"/>
    <property type="match status" value="1"/>
</dbReference>
<dbReference type="GO" id="GO:0005634">
    <property type="term" value="C:nucleus"/>
    <property type="evidence" value="ECO:0007669"/>
    <property type="project" value="TreeGrafter"/>
</dbReference>
<organism evidence="3 4">
    <name type="scientific">Wickerhamomyces pijperi</name>
    <name type="common">Yeast</name>
    <name type="synonym">Pichia pijperi</name>
    <dbReference type="NCBI Taxonomy" id="599730"/>
    <lineage>
        <taxon>Eukaryota</taxon>
        <taxon>Fungi</taxon>
        <taxon>Dikarya</taxon>
        <taxon>Ascomycota</taxon>
        <taxon>Saccharomycotina</taxon>
        <taxon>Saccharomycetes</taxon>
        <taxon>Phaffomycetales</taxon>
        <taxon>Wickerhamomycetaceae</taxon>
        <taxon>Wickerhamomyces</taxon>
    </lineage>
</organism>
<dbReference type="AlphaFoldDB" id="A0A9P8TK76"/>